<protein>
    <recommendedName>
        <fullName evidence="3">Pyridine nucleotide-disulfide oxidoreductase domain-containing protein 1</fullName>
    </recommendedName>
</protein>
<dbReference type="PANTHER" id="PTHR43429:SF2">
    <property type="entry name" value="PYRIDINE NUCLEOTIDE-DISULFIDE OXIDOREDUCTASE DOMAIN-CONTAINING PROTEIN 1"/>
    <property type="match status" value="1"/>
</dbReference>
<dbReference type="PRINTS" id="PR00368">
    <property type="entry name" value="FADPNR"/>
</dbReference>
<proteinExistence type="inferred from homology"/>
<evidence type="ECO:0000256" key="6">
    <source>
        <dbReference type="ARBA" id="ARBA00023002"/>
    </source>
</evidence>
<dbReference type="EMBL" id="HACG01012874">
    <property type="protein sequence ID" value="CEK59739.1"/>
    <property type="molecule type" value="Transcribed_RNA"/>
</dbReference>
<dbReference type="PANTHER" id="PTHR43429">
    <property type="entry name" value="PYRIDINE NUCLEOTIDE-DISULFIDE OXIDOREDUCTASE DOMAIN-CONTAINING"/>
    <property type="match status" value="1"/>
</dbReference>
<keyword evidence="5" id="KW-0274">FAD</keyword>
<dbReference type="SUPFAM" id="SSF51735">
    <property type="entry name" value="NAD(P)-binding Rossmann-fold domains"/>
    <property type="match status" value="1"/>
</dbReference>
<feature type="domain" description="FAD/NAD(P)-binding" evidence="7">
    <location>
        <begin position="7"/>
        <end position="202"/>
    </location>
</feature>
<evidence type="ECO:0000313" key="9">
    <source>
        <dbReference type="EMBL" id="CEK59739.1"/>
    </source>
</evidence>
<keyword evidence="4" id="KW-0285">Flavoprotein</keyword>
<evidence type="ECO:0000256" key="1">
    <source>
        <dbReference type="ARBA" id="ARBA00001974"/>
    </source>
</evidence>
<dbReference type="SUPFAM" id="SSF51905">
    <property type="entry name" value="FAD/NAD(P)-binding domain"/>
    <property type="match status" value="1"/>
</dbReference>
<dbReference type="AlphaFoldDB" id="A0A0B6YTZ6"/>
<evidence type="ECO:0000256" key="5">
    <source>
        <dbReference type="ARBA" id="ARBA00022827"/>
    </source>
</evidence>
<evidence type="ECO:0000256" key="4">
    <source>
        <dbReference type="ARBA" id="ARBA00022630"/>
    </source>
</evidence>
<comment type="cofactor">
    <cofactor evidence="1">
        <name>FAD</name>
        <dbReference type="ChEBI" id="CHEBI:57692"/>
    </cofactor>
</comment>
<dbReference type="InterPro" id="IPR016156">
    <property type="entry name" value="FAD/NAD-linked_Rdtase_dimer_sf"/>
</dbReference>
<dbReference type="Gene3D" id="3.30.390.30">
    <property type="match status" value="1"/>
</dbReference>
<evidence type="ECO:0000256" key="3">
    <source>
        <dbReference type="ARBA" id="ARBA00018240"/>
    </source>
</evidence>
<reference evidence="9" key="1">
    <citation type="submission" date="2014-12" db="EMBL/GenBank/DDBJ databases">
        <title>Insight into the proteome of Arion vulgaris.</title>
        <authorList>
            <person name="Aradska J."/>
            <person name="Bulat T."/>
            <person name="Smidak R."/>
            <person name="Sarate P."/>
            <person name="Gangsoo J."/>
            <person name="Sialana F."/>
            <person name="Bilban M."/>
            <person name="Lubec G."/>
        </authorList>
    </citation>
    <scope>NUCLEOTIDE SEQUENCE</scope>
    <source>
        <tissue evidence="9">Skin</tissue>
    </source>
</reference>
<feature type="domain" description="NADH-rubredoxin oxidoreductase C-terminal" evidence="8">
    <location>
        <begin position="425"/>
        <end position="469"/>
    </location>
</feature>
<dbReference type="GO" id="GO:0016491">
    <property type="term" value="F:oxidoreductase activity"/>
    <property type="evidence" value="ECO:0007669"/>
    <property type="project" value="UniProtKB-KW"/>
</dbReference>
<gene>
    <name evidence="9" type="primary">ORF37287</name>
</gene>
<dbReference type="InterPro" id="IPR041575">
    <property type="entry name" value="Rubredoxin_C"/>
</dbReference>
<evidence type="ECO:0000259" key="7">
    <source>
        <dbReference type="Pfam" id="PF07992"/>
    </source>
</evidence>
<evidence type="ECO:0000259" key="8">
    <source>
        <dbReference type="Pfam" id="PF18267"/>
    </source>
</evidence>
<comment type="similarity">
    <text evidence="2">Belongs to the class-I pyridine nucleotide-disulfide oxidoreductase family. PYROXD1 subfamily.</text>
</comment>
<feature type="domain" description="FAD/NAD(P)-binding" evidence="7">
    <location>
        <begin position="258"/>
        <end position="374"/>
    </location>
</feature>
<dbReference type="InterPro" id="IPR023753">
    <property type="entry name" value="FAD/NAD-binding_dom"/>
</dbReference>
<name>A0A0B6YTZ6_9EUPU</name>
<dbReference type="Pfam" id="PF07992">
    <property type="entry name" value="Pyr_redox_2"/>
    <property type="match status" value="2"/>
</dbReference>
<sequence length="491" mass="54605">MSKSRTRYVVVGGGISGVTCAETLSFLDKDARITLVSASSLIKTVINLVKVTQVGEMFDVEERSLQHAQDNCSNVTVVHASVTSLSTKEKKLVTSGGQIIEYDKLCVCTGAKPKVIAKDNPYVVGIRDTESVKDFQKKVSSARRIVVVGNGGIATELVYELEGCEVIWAIKDKSIAHTFVDAGAGEFFLEQLNKDKVVTQEEPLKRHKYTADGSHITTNFTSETEILGGALGPDWTSSISIHGAQQIYHKVHVETQVEVVEVLTPTQFRDMGHQEVLLHQHIELPQWPAYIHLSNKKVYGCDLIVSATGVEPFTDMFLQGNQFELAADGGLKVNDRMETTERDVYAAGDVCSASWEWSSHWLQMRLWSQARQMGCYAAKCMVASTRAEEISLDFCFEIFVHVTTFFKFKVILLGRFNAQGLTEDYELLLRVTKGQEYVKVILQDGKMVGAILIGETDLEETFENLILNGMDLTSFKENLLEPGVDVDDFFD</sequence>
<evidence type="ECO:0000256" key="2">
    <source>
        <dbReference type="ARBA" id="ARBA00008147"/>
    </source>
</evidence>
<organism evidence="9">
    <name type="scientific">Arion vulgaris</name>
    <dbReference type="NCBI Taxonomy" id="1028688"/>
    <lineage>
        <taxon>Eukaryota</taxon>
        <taxon>Metazoa</taxon>
        <taxon>Spiralia</taxon>
        <taxon>Lophotrochozoa</taxon>
        <taxon>Mollusca</taxon>
        <taxon>Gastropoda</taxon>
        <taxon>Heterobranchia</taxon>
        <taxon>Euthyneura</taxon>
        <taxon>Panpulmonata</taxon>
        <taxon>Eupulmonata</taxon>
        <taxon>Stylommatophora</taxon>
        <taxon>Helicina</taxon>
        <taxon>Arionoidea</taxon>
        <taxon>Arionidae</taxon>
        <taxon>Arion</taxon>
    </lineage>
</organism>
<dbReference type="InterPro" id="IPR036188">
    <property type="entry name" value="FAD/NAD-bd_sf"/>
</dbReference>
<keyword evidence="6" id="KW-0560">Oxidoreductase</keyword>
<dbReference type="InterPro" id="IPR036291">
    <property type="entry name" value="NAD(P)-bd_dom_sf"/>
</dbReference>
<dbReference type="Gene3D" id="3.50.50.60">
    <property type="entry name" value="FAD/NAD(P)-binding domain"/>
    <property type="match status" value="3"/>
</dbReference>
<accession>A0A0B6YTZ6</accession>
<dbReference type="Pfam" id="PF18267">
    <property type="entry name" value="Rubredoxin_C"/>
    <property type="match status" value="1"/>
</dbReference>
<dbReference type="InterPro" id="IPR050260">
    <property type="entry name" value="FAD-bd_OxRdtase"/>
</dbReference>